<proteinExistence type="predicted"/>
<keyword evidence="2" id="KW-0547">Nucleotide-binding</keyword>
<dbReference type="InterPro" id="IPR027417">
    <property type="entry name" value="P-loop_NTPase"/>
</dbReference>
<feature type="domain" description="PD-(D/E)XK endonuclease-like" evidence="1">
    <location>
        <begin position="775"/>
        <end position="1029"/>
    </location>
</feature>
<dbReference type="Proteomes" id="UP000198755">
    <property type="component" value="Unassembled WGS sequence"/>
</dbReference>
<name>A0A1I3ZVK4_9HYPH</name>
<protein>
    <submittedName>
        <fullName evidence="2">ATP-dependent helicase/nuclease subunit B</fullName>
    </submittedName>
</protein>
<gene>
    <name evidence="2" type="ORF">SAMN05444581_108171</name>
</gene>
<evidence type="ECO:0000313" key="3">
    <source>
        <dbReference type="Proteomes" id="UP000198755"/>
    </source>
</evidence>
<dbReference type="OrthoDB" id="9780606at2"/>
<dbReference type="RefSeq" id="WP_091682170.1">
    <property type="nucleotide sequence ID" value="NZ_FOSN01000008.1"/>
</dbReference>
<dbReference type="Pfam" id="PF12705">
    <property type="entry name" value="PDDEXK_1"/>
    <property type="match status" value="1"/>
</dbReference>
<sequence>MNKSRIFTIAPGAPFLRTFAEALLDGLVVEGFSRRLSPLDLASATIYVPTRRSARALLAELVRALGRSSILAPRILPLGALEDAETRLYFDDDAIDRAHAPELSPAMGETARRMRLAEMILTWAQVLKHAIVSVGPQGEYQLDEAEAFHVAASAADAWHLAGELAGLIDELIIEDVAWNRLDPLVLPEFDRYWGITLAFLTIAITEWPRILAGFGVVDRARRQVELVEAQSQRLKEERGEGPVIAIGSTGTNRATARLLAAIAASPRGAVVLPGLDLSLDAGAWALISGGGQADDEPSFTHPQAALSRLLKALKVQREDVLSLGAVAPGRAARARFVSEALRPAAATSAWIGYRAGLADGELSRALADVALIEASDEREEALCLAIALREALETPGETAALVTPDRELARRVGAELLRWGIEIEDTAGEPLSACPHGVLARLVAGCAADGLTAQSLSGLLAHPYLRLGLERREIDRLAPQLEIGVLRSPSAAGPLRDRVRGDPGTLIARAKAEAADRFAHPARRRISPPEWEALEDLLVRVGAGLKPLFDLEGPQCLKTWIGAHRAALAAIADQDRADQDRDSASLDALEALFDDLAESATPGMVFDSESYDRFFAAVAGATVVRDKRTVHPRLKIYGLLEARLMEADLILIGGLDETVWPPLARTDAFLNRPMRAALGLTPPERKLGQTAHDFEQAMGRTRVILSRAAKRGGSPTVASRFIQRMAAVADRELDECRARGDAYLRLARTIDRPDKTAPALRRPEPKPQIALRPTRLSVTAIEKLRRDPYAIYAEHVLGLFELRALGAAPEAAELGGAVHAALEQFGRKYPGPHLPSQDEARRQLRVLVRTAVAAAHLDDPSFEALRWPWIEKTIDFCLGFEARRRPSIASLLVECAGEIDIPLADGTRFTLSARADRIEIGQDGRVTLVDYKTGTPPGAQEILVGFAPQLTLEAAMASRGAFSLPADVGALDALYVKLGGPGGGKEHLVAFKGGPDFLEVAEAHFIGLVDLLEQFRDPGTPYPPRPFPKFAAAYNCYDHLARVREWSLSGEPDGAGAQSGA</sequence>
<accession>A0A1I3ZVK4</accession>
<dbReference type="InterPro" id="IPR014153">
    <property type="entry name" value="Ds_break_AddB"/>
</dbReference>
<dbReference type="GO" id="GO:0004386">
    <property type="term" value="F:helicase activity"/>
    <property type="evidence" value="ECO:0007669"/>
    <property type="project" value="UniProtKB-KW"/>
</dbReference>
<evidence type="ECO:0000259" key="1">
    <source>
        <dbReference type="Pfam" id="PF12705"/>
    </source>
</evidence>
<keyword evidence="3" id="KW-1185">Reference proteome</keyword>
<reference evidence="2 3" key="1">
    <citation type="submission" date="2016-10" db="EMBL/GenBank/DDBJ databases">
        <authorList>
            <person name="de Groot N.N."/>
        </authorList>
    </citation>
    <scope>NUCLEOTIDE SEQUENCE [LARGE SCALE GENOMIC DNA]</scope>
    <source>
        <strain evidence="2 3">NE2</strain>
    </source>
</reference>
<keyword evidence="2" id="KW-0067">ATP-binding</keyword>
<evidence type="ECO:0000313" key="2">
    <source>
        <dbReference type="EMBL" id="SFK47666.1"/>
    </source>
</evidence>
<keyword evidence="2" id="KW-0347">Helicase</keyword>
<keyword evidence="2" id="KW-0378">Hydrolase</keyword>
<dbReference type="STRING" id="1612308.SAMN05444581_108171"/>
<dbReference type="AlphaFoldDB" id="A0A1I3ZVK4"/>
<dbReference type="InterPro" id="IPR038726">
    <property type="entry name" value="PDDEXK_AddAB-type"/>
</dbReference>
<dbReference type="SUPFAM" id="SSF52540">
    <property type="entry name" value="P-loop containing nucleoside triphosphate hydrolases"/>
    <property type="match status" value="1"/>
</dbReference>
<dbReference type="EMBL" id="FOSN01000008">
    <property type="protein sequence ID" value="SFK47666.1"/>
    <property type="molecule type" value="Genomic_DNA"/>
</dbReference>
<dbReference type="NCBIfam" id="TIGR02786">
    <property type="entry name" value="addB_alphas"/>
    <property type="match status" value="1"/>
</dbReference>
<organism evidence="2 3">
    <name type="scientific">Methylocapsa palsarum</name>
    <dbReference type="NCBI Taxonomy" id="1612308"/>
    <lineage>
        <taxon>Bacteria</taxon>
        <taxon>Pseudomonadati</taxon>
        <taxon>Pseudomonadota</taxon>
        <taxon>Alphaproteobacteria</taxon>
        <taxon>Hyphomicrobiales</taxon>
        <taxon>Beijerinckiaceae</taxon>
        <taxon>Methylocapsa</taxon>
    </lineage>
</organism>
<dbReference type="Gene3D" id="3.90.320.10">
    <property type="match status" value="1"/>
</dbReference>
<dbReference type="InterPro" id="IPR011604">
    <property type="entry name" value="PDDEXK-like_dom_sf"/>
</dbReference>